<accession>A0A9D9IAF6</accession>
<dbReference type="AlphaFoldDB" id="A0A9D9IAF6"/>
<proteinExistence type="predicted"/>
<evidence type="ECO:0000256" key="1">
    <source>
        <dbReference type="SAM" id="SignalP"/>
    </source>
</evidence>
<protein>
    <recommendedName>
        <fullName evidence="4">Outer membrane protein beta-barrel domain-containing protein</fullName>
    </recommendedName>
</protein>
<organism evidence="2 3">
    <name type="scientific">Candidatus Ornithospirochaeta stercoravium</name>
    <dbReference type="NCBI Taxonomy" id="2840897"/>
    <lineage>
        <taxon>Bacteria</taxon>
        <taxon>Pseudomonadati</taxon>
        <taxon>Spirochaetota</taxon>
        <taxon>Spirochaetia</taxon>
        <taxon>Spirochaetales</taxon>
        <taxon>Spirochaetaceae</taxon>
        <taxon>Spirochaetaceae incertae sedis</taxon>
        <taxon>Candidatus Ornithospirochaeta</taxon>
    </lineage>
</organism>
<keyword evidence="1" id="KW-0732">Signal</keyword>
<feature type="chain" id="PRO_5039001628" description="Outer membrane protein beta-barrel domain-containing protein" evidence="1">
    <location>
        <begin position="20"/>
        <end position="218"/>
    </location>
</feature>
<feature type="signal peptide" evidence="1">
    <location>
        <begin position="1"/>
        <end position="19"/>
    </location>
</feature>
<evidence type="ECO:0000313" key="3">
    <source>
        <dbReference type="Proteomes" id="UP000810292"/>
    </source>
</evidence>
<gene>
    <name evidence="2" type="ORF">IAA72_03205</name>
</gene>
<evidence type="ECO:0008006" key="4">
    <source>
        <dbReference type="Google" id="ProtNLM"/>
    </source>
</evidence>
<reference evidence="2" key="2">
    <citation type="journal article" date="2021" name="PeerJ">
        <title>Extensive microbial diversity within the chicken gut microbiome revealed by metagenomics and culture.</title>
        <authorList>
            <person name="Gilroy R."/>
            <person name="Ravi A."/>
            <person name="Getino M."/>
            <person name="Pursley I."/>
            <person name="Horton D.L."/>
            <person name="Alikhan N.F."/>
            <person name="Baker D."/>
            <person name="Gharbi K."/>
            <person name="Hall N."/>
            <person name="Watson M."/>
            <person name="Adriaenssens E.M."/>
            <person name="Foster-Nyarko E."/>
            <person name="Jarju S."/>
            <person name="Secka A."/>
            <person name="Antonio M."/>
            <person name="Oren A."/>
            <person name="Chaudhuri R.R."/>
            <person name="La Ragione R."/>
            <person name="Hildebrand F."/>
            <person name="Pallen M.J."/>
        </authorList>
    </citation>
    <scope>NUCLEOTIDE SEQUENCE</scope>
    <source>
        <strain evidence="2">14700</strain>
    </source>
</reference>
<comment type="caution">
    <text evidence="2">The sequence shown here is derived from an EMBL/GenBank/DDBJ whole genome shotgun (WGS) entry which is preliminary data.</text>
</comment>
<dbReference type="EMBL" id="JADIMF010000050">
    <property type="protein sequence ID" value="MBO8468777.1"/>
    <property type="molecule type" value="Genomic_DNA"/>
</dbReference>
<name>A0A9D9IAF6_9SPIO</name>
<sequence length="218" mass="24060">MRRILAVLLFICIPITLNAAAESYLSAALGWSYDTNSFSSPYPVGYDPEDGYPNGGSYLKRHNIILSVDYDLYFSEGSRIGLSIGGIYAMPFTATRITPVLSGGDIIHEESNALPDMLSSLFFSIGPVFRYSWDIFTISLPIRFSFGTYDWFISGIELGASLSPSFQIDITETISIRASLLYDAHFMKFLFNSSHVYDSGYIMLNIGASVGCVFDFGG</sequence>
<dbReference type="Proteomes" id="UP000810292">
    <property type="component" value="Unassembled WGS sequence"/>
</dbReference>
<evidence type="ECO:0000313" key="2">
    <source>
        <dbReference type="EMBL" id="MBO8468777.1"/>
    </source>
</evidence>
<reference evidence="2" key="1">
    <citation type="submission" date="2020-10" db="EMBL/GenBank/DDBJ databases">
        <authorList>
            <person name="Gilroy R."/>
        </authorList>
    </citation>
    <scope>NUCLEOTIDE SEQUENCE</scope>
    <source>
        <strain evidence="2">14700</strain>
    </source>
</reference>